<organism evidence="5 6">
    <name type="scientific">Acinetobacter terrae</name>
    <dbReference type="NCBI Taxonomy" id="2731247"/>
    <lineage>
        <taxon>Bacteria</taxon>
        <taxon>Pseudomonadati</taxon>
        <taxon>Pseudomonadota</taxon>
        <taxon>Gammaproteobacteria</taxon>
        <taxon>Moraxellales</taxon>
        <taxon>Moraxellaceae</taxon>
        <taxon>Acinetobacter</taxon>
        <taxon>Acinetobacter Taxon 24</taxon>
    </lineage>
</organism>
<dbReference type="PANTHER" id="PTHR10434">
    <property type="entry name" value="1-ACYL-SN-GLYCEROL-3-PHOSPHATE ACYLTRANSFERASE"/>
    <property type="match status" value="1"/>
</dbReference>
<dbReference type="Proteomes" id="UP000569202">
    <property type="component" value="Unassembled WGS sequence"/>
</dbReference>
<evidence type="ECO:0000256" key="2">
    <source>
        <dbReference type="ARBA" id="ARBA00022679"/>
    </source>
</evidence>
<dbReference type="Pfam" id="PF01553">
    <property type="entry name" value="Acyltransferase"/>
    <property type="match status" value="1"/>
</dbReference>
<comment type="pathway">
    <text evidence="1">Lipid metabolism.</text>
</comment>
<dbReference type="GO" id="GO:0003841">
    <property type="term" value="F:1-acylglycerol-3-phosphate O-acyltransferase activity"/>
    <property type="evidence" value="ECO:0007669"/>
    <property type="project" value="TreeGrafter"/>
</dbReference>
<keyword evidence="2 5" id="KW-0808">Transferase</keyword>
<name>A0A7Y2RF90_9GAMM</name>
<evidence type="ECO:0000259" key="4">
    <source>
        <dbReference type="SMART" id="SM00563"/>
    </source>
</evidence>
<evidence type="ECO:0000256" key="1">
    <source>
        <dbReference type="ARBA" id="ARBA00005189"/>
    </source>
</evidence>
<reference evidence="5 6" key="1">
    <citation type="submission" date="2020-04" db="EMBL/GenBank/DDBJ databases">
        <title>Acinetobacter Taxon 24.</title>
        <authorList>
            <person name="Nemec A."/>
            <person name="Radolfova-Krizova L."/>
            <person name="Higgins P.G."/>
            <person name="Spanelova P."/>
        </authorList>
    </citation>
    <scope>NUCLEOTIDE SEQUENCE [LARGE SCALE GENOMIC DNA]</scope>
    <source>
        <strain evidence="5 6">ANC 5380</strain>
    </source>
</reference>
<feature type="domain" description="Phospholipid/glycerol acyltransferase" evidence="4">
    <location>
        <begin position="46"/>
        <end position="158"/>
    </location>
</feature>
<dbReference type="GO" id="GO:0006654">
    <property type="term" value="P:phosphatidic acid biosynthetic process"/>
    <property type="evidence" value="ECO:0007669"/>
    <property type="project" value="TreeGrafter"/>
</dbReference>
<comment type="caution">
    <text evidence="5">The sequence shown here is derived from an EMBL/GenBank/DDBJ whole genome shotgun (WGS) entry which is preliminary data.</text>
</comment>
<dbReference type="RefSeq" id="WP_171540281.1">
    <property type="nucleotide sequence ID" value="NZ_JABERL010000020.1"/>
</dbReference>
<protein>
    <submittedName>
        <fullName evidence="5">Acyltransferase</fullName>
    </submittedName>
</protein>
<evidence type="ECO:0000256" key="3">
    <source>
        <dbReference type="ARBA" id="ARBA00023315"/>
    </source>
</evidence>
<sequence>MSAHFPTLPDQVPARGSSLSRNIFKKLFLAQGWSFEGEFPNLPKAVAIISPHTSNIDAWHGFTALLGLGIKITIFGKHTLFKTPLKPLLEWIGVIPVNRSIQQGTTQQIIDFIDTQDHIWVGMAPEGTRKQAESFRSGFYRIAVGAHIPIVMFSLDYEHKAIYCLGVFQPTGNYEQDVEQILDQYIGKFSPKNPDWLAKPLQNRIKNS</sequence>
<dbReference type="AlphaFoldDB" id="A0A7Y2RF90"/>
<accession>A0A7Y2RF90</accession>
<keyword evidence="3 5" id="KW-0012">Acyltransferase</keyword>
<dbReference type="SMART" id="SM00563">
    <property type="entry name" value="PlsC"/>
    <property type="match status" value="1"/>
</dbReference>
<proteinExistence type="predicted"/>
<dbReference type="PANTHER" id="PTHR10434:SF9">
    <property type="entry name" value="PHOSPHOLIPID_GLYCEROL ACYLTRANSFERASE DOMAIN-CONTAINING PROTEIN"/>
    <property type="match status" value="1"/>
</dbReference>
<evidence type="ECO:0000313" key="5">
    <source>
        <dbReference type="EMBL" id="NNH77622.1"/>
    </source>
</evidence>
<dbReference type="InterPro" id="IPR002123">
    <property type="entry name" value="Plipid/glycerol_acylTrfase"/>
</dbReference>
<evidence type="ECO:0000313" key="6">
    <source>
        <dbReference type="Proteomes" id="UP000569202"/>
    </source>
</evidence>
<gene>
    <name evidence="5" type="ORF">HLH17_08130</name>
</gene>
<dbReference type="EMBL" id="JABERL010000020">
    <property type="protein sequence ID" value="NNH77622.1"/>
    <property type="molecule type" value="Genomic_DNA"/>
</dbReference>
<dbReference type="SUPFAM" id="SSF69593">
    <property type="entry name" value="Glycerol-3-phosphate (1)-acyltransferase"/>
    <property type="match status" value="1"/>
</dbReference>